<evidence type="ECO:0000313" key="12">
    <source>
        <dbReference type="Proteomes" id="UP000623467"/>
    </source>
</evidence>
<dbReference type="InterPro" id="IPR001128">
    <property type="entry name" value="Cyt_P450"/>
</dbReference>
<sequence length="526" mass="58498">MPSSYYIGSLATEAPLNPDPGPPITYSYEYRDYVVHILFLPKMDSLSTFSALALSIALLLVLYRKLTSKNPAPFPPGPKGLPILGNALDMPTSHPWITFSQWGEKYGGLVYLNALGKSIVIINDAKYAVDILDKKARSSSDRPTLVMAGQLVGWDKLPALAQTSHPWPEVRRLFAQSMGSRRKVEEFGDIFEVETRAFLKSTVENPMQWLEHTKKFASAIVIKVAYGYAPHDENDEMLMLANEAMDQFSEMTAVNAFAVDSIPILRFVPSWFPGAGWKTKVGVYRRSLQRMTDRPYEWTKQAMRNGSDVRGVVADQIAGATQLTPDEEAVIKATAAGIYSGGADTSVAAIECFVFAMTLHILEQTKAQEELDAVLGAGVLPTLADRDRLLYLNALFTEVLRRYTFGPMGLPHVTDQDNVHDGYFIPKGTILLANNWAFFNDPNIYPEPEIFSPGRFLVSSSHKTTQQDPRNFLFGYGRRVCPGIHFADASIWLVCASLLATCTVRPVEVNGVPAPRRHSHNSWMVR</sequence>
<dbReference type="InterPro" id="IPR017972">
    <property type="entry name" value="Cyt_P450_CS"/>
</dbReference>
<keyword evidence="7 9" id="KW-0408">Iron</keyword>
<dbReference type="PRINTS" id="PR00463">
    <property type="entry name" value="EP450I"/>
</dbReference>
<dbReference type="EMBL" id="JACAZH010000001">
    <property type="protein sequence ID" value="KAF7377467.1"/>
    <property type="molecule type" value="Genomic_DNA"/>
</dbReference>
<evidence type="ECO:0000313" key="11">
    <source>
        <dbReference type="EMBL" id="KAF7377467.1"/>
    </source>
</evidence>
<keyword evidence="4 9" id="KW-0349">Heme</keyword>
<protein>
    <submittedName>
        <fullName evidence="11">Cytochrome P450</fullName>
    </submittedName>
</protein>
<dbReference type="SUPFAM" id="SSF48264">
    <property type="entry name" value="Cytochrome P450"/>
    <property type="match status" value="1"/>
</dbReference>
<evidence type="ECO:0000256" key="4">
    <source>
        <dbReference type="ARBA" id="ARBA00022617"/>
    </source>
</evidence>
<dbReference type="Pfam" id="PF00067">
    <property type="entry name" value="p450"/>
    <property type="match status" value="1"/>
</dbReference>
<dbReference type="GO" id="GO:0004497">
    <property type="term" value="F:monooxygenase activity"/>
    <property type="evidence" value="ECO:0007669"/>
    <property type="project" value="UniProtKB-KW"/>
</dbReference>
<reference evidence="11" key="1">
    <citation type="submission" date="2020-05" db="EMBL/GenBank/DDBJ databases">
        <title>Mycena genomes resolve the evolution of fungal bioluminescence.</title>
        <authorList>
            <person name="Tsai I.J."/>
        </authorList>
    </citation>
    <scope>NUCLEOTIDE SEQUENCE</scope>
    <source>
        <strain evidence="11">160909Yilan</strain>
    </source>
</reference>
<proteinExistence type="inferred from homology"/>
<dbReference type="AlphaFoldDB" id="A0A8H6ZHF6"/>
<dbReference type="CDD" id="cd11065">
    <property type="entry name" value="CYP64-like"/>
    <property type="match status" value="1"/>
</dbReference>
<evidence type="ECO:0000256" key="1">
    <source>
        <dbReference type="ARBA" id="ARBA00001971"/>
    </source>
</evidence>
<evidence type="ECO:0000256" key="9">
    <source>
        <dbReference type="PIRSR" id="PIRSR602401-1"/>
    </source>
</evidence>
<evidence type="ECO:0000256" key="5">
    <source>
        <dbReference type="ARBA" id="ARBA00022723"/>
    </source>
</evidence>
<accession>A0A8H6ZHF6</accession>
<evidence type="ECO:0000256" key="2">
    <source>
        <dbReference type="ARBA" id="ARBA00005179"/>
    </source>
</evidence>
<dbReference type="InterPro" id="IPR050364">
    <property type="entry name" value="Cytochrome_P450_fung"/>
</dbReference>
<keyword evidence="12" id="KW-1185">Reference proteome</keyword>
<keyword evidence="6 10" id="KW-0560">Oxidoreductase</keyword>
<dbReference type="PANTHER" id="PTHR46300:SF7">
    <property type="entry name" value="P450, PUTATIVE (EUROFUNG)-RELATED"/>
    <property type="match status" value="1"/>
</dbReference>
<name>A0A8H6ZHF6_9AGAR</name>
<dbReference type="Proteomes" id="UP000623467">
    <property type="component" value="Unassembled WGS sequence"/>
</dbReference>
<comment type="caution">
    <text evidence="11">The sequence shown here is derived from an EMBL/GenBank/DDBJ whole genome shotgun (WGS) entry which is preliminary data.</text>
</comment>
<dbReference type="PROSITE" id="PS00086">
    <property type="entry name" value="CYTOCHROME_P450"/>
    <property type="match status" value="1"/>
</dbReference>
<dbReference type="GO" id="GO:0005506">
    <property type="term" value="F:iron ion binding"/>
    <property type="evidence" value="ECO:0007669"/>
    <property type="project" value="InterPro"/>
</dbReference>
<dbReference type="GO" id="GO:0020037">
    <property type="term" value="F:heme binding"/>
    <property type="evidence" value="ECO:0007669"/>
    <property type="project" value="InterPro"/>
</dbReference>
<dbReference type="PANTHER" id="PTHR46300">
    <property type="entry name" value="P450, PUTATIVE (EUROFUNG)-RELATED-RELATED"/>
    <property type="match status" value="1"/>
</dbReference>
<dbReference type="GO" id="GO:0016705">
    <property type="term" value="F:oxidoreductase activity, acting on paired donors, with incorporation or reduction of molecular oxygen"/>
    <property type="evidence" value="ECO:0007669"/>
    <property type="project" value="InterPro"/>
</dbReference>
<dbReference type="Gene3D" id="1.10.630.10">
    <property type="entry name" value="Cytochrome P450"/>
    <property type="match status" value="1"/>
</dbReference>
<evidence type="ECO:0000256" key="8">
    <source>
        <dbReference type="ARBA" id="ARBA00023033"/>
    </source>
</evidence>
<dbReference type="InterPro" id="IPR002401">
    <property type="entry name" value="Cyt_P450_E_grp-I"/>
</dbReference>
<comment type="pathway">
    <text evidence="2">Secondary metabolite biosynthesis.</text>
</comment>
<dbReference type="OrthoDB" id="2789670at2759"/>
<gene>
    <name evidence="11" type="ORF">MSAN_00168500</name>
</gene>
<comment type="cofactor">
    <cofactor evidence="1 9">
        <name>heme</name>
        <dbReference type="ChEBI" id="CHEBI:30413"/>
    </cofactor>
</comment>
<comment type="similarity">
    <text evidence="3 10">Belongs to the cytochrome P450 family.</text>
</comment>
<keyword evidence="5 9" id="KW-0479">Metal-binding</keyword>
<dbReference type="InterPro" id="IPR036396">
    <property type="entry name" value="Cyt_P450_sf"/>
</dbReference>
<evidence type="ECO:0000256" key="10">
    <source>
        <dbReference type="RuleBase" id="RU000461"/>
    </source>
</evidence>
<evidence type="ECO:0000256" key="3">
    <source>
        <dbReference type="ARBA" id="ARBA00010617"/>
    </source>
</evidence>
<feature type="binding site" description="axial binding residue" evidence="9">
    <location>
        <position position="481"/>
    </location>
    <ligand>
        <name>heme</name>
        <dbReference type="ChEBI" id="CHEBI:30413"/>
    </ligand>
    <ligandPart>
        <name>Fe</name>
        <dbReference type="ChEBI" id="CHEBI:18248"/>
    </ligandPart>
</feature>
<keyword evidence="8 10" id="KW-0503">Monooxygenase</keyword>
<organism evidence="11 12">
    <name type="scientific">Mycena sanguinolenta</name>
    <dbReference type="NCBI Taxonomy" id="230812"/>
    <lineage>
        <taxon>Eukaryota</taxon>
        <taxon>Fungi</taxon>
        <taxon>Dikarya</taxon>
        <taxon>Basidiomycota</taxon>
        <taxon>Agaricomycotina</taxon>
        <taxon>Agaricomycetes</taxon>
        <taxon>Agaricomycetidae</taxon>
        <taxon>Agaricales</taxon>
        <taxon>Marasmiineae</taxon>
        <taxon>Mycenaceae</taxon>
        <taxon>Mycena</taxon>
    </lineage>
</organism>
<evidence type="ECO:0000256" key="7">
    <source>
        <dbReference type="ARBA" id="ARBA00023004"/>
    </source>
</evidence>
<evidence type="ECO:0000256" key="6">
    <source>
        <dbReference type="ARBA" id="ARBA00023002"/>
    </source>
</evidence>